<protein>
    <submittedName>
        <fullName evidence="1">Uncharacterized protein</fullName>
    </submittedName>
</protein>
<organism evidence="1 2">
    <name type="scientific">Pistacia atlantica</name>
    <dbReference type="NCBI Taxonomy" id="434234"/>
    <lineage>
        <taxon>Eukaryota</taxon>
        <taxon>Viridiplantae</taxon>
        <taxon>Streptophyta</taxon>
        <taxon>Embryophyta</taxon>
        <taxon>Tracheophyta</taxon>
        <taxon>Spermatophyta</taxon>
        <taxon>Magnoliopsida</taxon>
        <taxon>eudicotyledons</taxon>
        <taxon>Gunneridae</taxon>
        <taxon>Pentapetalae</taxon>
        <taxon>rosids</taxon>
        <taxon>malvids</taxon>
        <taxon>Sapindales</taxon>
        <taxon>Anacardiaceae</taxon>
        <taxon>Pistacia</taxon>
    </lineage>
</organism>
<name>A0ACC1C455_9ROSI</name>
<dbReference type="Proteomes" id="UP001164250">
    <property type="component" value="Chromosome 1"/>
</dbReference>
<gene>
    <name evidence="1" type="ORF">Patl1_01465</name>
</gene>
<reference evidence="2" key="1">
    <citation type="journal article" date="2023" name="G3 (Bethesda)">
        <title>Genome assembly and association tests identify interacting loci associated with vigor, precocity, and sex in interspecific pistachio rootstocks.</title>
        <authorList>
            <person name="Palmer W."/>
            <person name="Jacygrad E."/>
            <person name="Sagayaradj S."/>
            <person name="Cavanaugh K."/>
            <person name="Han R."/>
            <person name="Bertier L."/>
            <person name="Beede B."/>
            <person name="Kafkas S."/>
            <person name="Golino D."/>
            <person name="Preece J."/>
            <person name="Michelmore R."/>
        </authorList>
    </citation>
    <scope>NUCLEOTIDE SEQUENCE [LARGE SCALE GENOMIC DNA]</scope>
</reference>
<sequence length="273" mass="31478">MSTSTKRRGLEEVQEDVNRSSEASKKVSIASSHMNIPPTRNDEEQSLAQGTNIPITTDTPCSTRPPLPPEETYLDQQAGRDDLANMIILHEYPLSMVDDWGFRKFCNTISPSFNIVSRRTIKRDIMKMYEVEKEKSMKMLSKNRSRVAIAIDLWTAINQNKRYMTITARFIDDNWVLHNQLLRFVHVPCPHTRDVLSTTLMDCFYENDLVRKLATQMDEKLKKYWSVIHGVMGIAMVLDPSIKVTIEVAKHINLIVSLYPLVALLRLILKRWG</sequence>
<keyword evidence="2" id="KW-1185">Reference proteome</keyword>
<evidence type="ECO:0000313" key="2">
    <source>
        <dbReference type="Proteomes" id="UP001164250"/>
    </source>
</evidence>
<dbReference type="EMBL" id="CM047897">
    <property type="protein sequence ID" value="KAJ0110407.1"/>
    <property type="molecule type" value="Genomic_DNA"/>
</dbReference>
<comment type="caution">
    <text evidence="1">The sequence shown here is derived from an EMBL/GenBank/DDBJ whole genome shotgun (WGS) entry which is preliminary data.</text>
</comment>
<accession>A0ACC1C455</accession>
<evidence type="ECO:0000313" key="1">
    <source>
        <dbReference type="EMBL" id="KAJ0110407.1"/>
    </source>
</evidence>
<proteinExistence type="predicted"/>